<proteinExistence type="inferred from homology"/>
<dbReference type="GO" id="GO:0009007">
    <property type="term" value="F:site-specific DNA-methyltransferase (adenine-specific) activity"/>
    <property type="evidence" value="ECO:0007669"/>
    <property type="project" value="UniProtKB-UniRule"/>
</dbReference>
<dbReference type="STRING" id="886377.Murru_1484"/>
<keyword evidence="9" id="KW-1185">Reference proteome</keyword>
<comment type="catalytic activity">
    <reaction evidence="6 7">
        <text>a 2'-deoxyadenosine in DNA + S-adenosyl-L-methionine = an N(6)-methyl-2'-deoxyadenosine in DNA + S-adenosyl-L-homocysteine + H(+)</text>
        <dbReference type="Rhea" id="RHEA:15197"/>
        <dbReference type="Rhea" id="RHEA-COMP:12418"/>
        <dbReference type="Rhea" id="RHEA-COMP:12419"/>
        <dbReference type="ChEBI" id="CHEBI:15378"/>
        <dbReference type="ChEBI" id="CHEBI:57856"/>
        <dbReference type="ChEBI" id="CHEBI:59789"/>
        <dbReference type="ChEBI" id="CHEBI:90615"/>
        <dbReference type="ChEBI" id="CHEBI:90616"/>
        <dbReference type="EC" id="2.1.1.72"/>
    </reaction>
</comment>
<dbReference type="PANTHER" id="PTHR30481">
    <property type="entry name" value="DNA ADENINE METHYLASE"/>
    <property type="match status" value="1"/>
</dbReference>
<keyword evidence="4 7" id="KW-0808">Transferase</keyword>
<evidence type="ECO:0000313" key="9">
    <source>
        <dbReference type="Proteomes" id="UP000008908"/>
    </source>
</evidence>
<comment type="similarity">
    <text evidence="1 7">Belongs to the N(4)/N(6)-methyltransferase family.</text>
</comment>
<dbReference type="AlphaFoldDB" id="G2PQ60"/>
<accession>G2PQ60</accession>
<dbReference type="InterPro" id="IPR012327">
    <property type="entry name" value="MeTrfase_D12"/>
</dbReference>
<reference evidence="9" key="1">
    <citation type="submission" date="2011-08" db="EMBL/GenBank/DDBJ databases">
        <title>The complete genome of Muricauda ruestringensis DSM 13258.</title>
        <authorList>
            <person name="Lucas S."/>
            <person name="Han J."/>
            <person name="Lapidus A."/>
            <person name="Bruce D."/>
            <person name="Goodwin L."/>
            <person name="Pitluck S."/>
            <person name="Peters L."/>
            <person name="Kyrpides N."/>
            <person name="Mavromatis K."/>
            <person name="Ivanova N."/>
            <person name="Ovchinnikova G."/>
            <person name="Teshima H."/>
            <person name="Detter J.C."/>
            <person name="Tapia R."/>
            <person name="Han C."/>
            <person name="Land M."/>
            <person name="Hauser L."/>
            <person name="Markowitz V."/>
            <person name="Cheng J.-F."/>
            <person name="Hugenholtz P."/>
            <person name="Woyke T."/>
            <person name="Wu D."/>
            <person name="Spring S."/>
            <person name="Schroeder M."/>
            <person name="Brambilla E."/>
            <person name="Klenk H.-P."/>
            <person name="Eisen J.A."/>
        </authorList>
    </citation>
    <scope>NUCLEOTIDE SEQUENCE [LARGE SCALE GENOMIC DNA]</scope>
    <source>
        <strain evidence="9">DSM 13258 / LMG 19739 / B1</strain>
    </source>
</reference>
<dbReference type="Proteomes" id="UP000008908">
    <property type="component" value="Chromosome"/>
</dbReference>
<evidence type="ECO:0000256" key="1">
    <source>
        <dbReference type="ARBA" id="ARBA00006594"/>
    </source>
</evidence>
<dbReference type="GO" id="GO:0006298">
    <property type="term" value="P:mismatch repair"/>
    <property type="evidence" value="ECO:0007669"/>
    <property type="project" value="TreeGrafter"/>
</dbReference>
<dbReference type="HOGENOM" id="CLU_063430_3_0_10"/>
<dbReference type="PRINTS" id="PR00505">
    <property type="entry name" value="D12N6MTFRASE"/>
</dbReference>
<dbReference type="GO" id="GO:1904047">
    <property type="term" value="F:S-adenosyl-L-methionine binding"/>
    <property type="evidence" value="ECO:0007669"/>
    <property type="project" value="TreeGrafter"/>
</dbReference>
<dbReference type="GO" id="GO:0009307">
    <property type="term" value="P:DNA restriction-modification system"/>
    <property type="evidence" value="ECO:0007669"/>
    <property type="project" value="InterPro"/>
</dbReference>
<sequence>MKVFVPPIKSQGIKTKLVEWISSNVNEVSYDRWVEPFMGTGVVAFNVRPKRALLCDSNPHLINFYKAVQNKEITNGIVKDFLNEEGQKLLGTEGEHYYTVRNRFNEKGNPLDFLFLSRSCFNGMMRFNKKGGFNVPFCKKPNRFAQALVTKITNQVENISKIIEQGDYEFKHQDFEETLSELKSTDFVYSDPPYIGRHVDYFDSWTEKEEILLNKGLEESNCKFILSTWLSNKYRTNDYIFSVWENCFIATKEHFYHVGGKETNRNAVYEAILSNIELKDSISNSEMKSRIKNDKSQLTSKPKVYDLPEQLLLKLDEKTTLNNILKY</sequence>
<dbReference type="Gene3D" id="1.10.1020.10">
    <property type="entry name" value="Adenine-specific Methyltransferase, Domain 2"/>
    <property type="match status" value="1"/>
</dbReference>
<dbReference type="InterPro" id="IPR029063">
    <property type="entry name" value="SAM-dependent_MTases_sf"/>
</dbReference>
<organism evidence="8 9">
    <name type="scientific">Allomuricauda ruestringensis (strain DSM 13258 / CIP 107369 / LMG 19739 / B1)</name>
    <name type="common">Muricauda ruestringensis</name>
    <dbReference type="NCBI Taxonomy" id="886377"/>
    <lineage>
        <taxon>Bacteria</taxon>
        <taxon>Pseudomonadati</taxon>
        <taxon>Bacteroidota</taxon>
        <taxon>Flavobacteriia</taxon>
        <taxon>Flavobacteriales</taxon>
        <taxon>Flavobacteriaceae</taxon>
        <taxon>Flagellimonas</taxon>
    </lineage>
</organism>
<dbReference type="Pfam" id="PF02086">
    <property type="entry name" value="MethyltransfD12"/>
    <property type="match status" value="1"/>
</dbReference>
<evidence type="ECO:0000256" key="4">
    <source>
        <dbReference type="ARBA" id="ARBA00022679"/>
    </source>
</evidence>
<dbReference type="eggNOG" id="COG0338">
    <property type="taxonomic scope" value="Bacteria"/>
</dbReference>
<evidence type="ECO:0000256" key="2">
    <source>
        <dbReference type="ARBA" id="ARBA00011900"/>
    </source>
</evidence>
<dbReference type="InterPro" id="IPR012263">
    <property type="entry name" value="M_m6A_EcoRV"/>
</dbReference>
<evidence type="ECO:0000256" key="6">
    <source>
        <dbReference type="ARBA" id="ARBA00047942"/>
    </source>
</evidence>
<dbReference type="RefSeq" id="WP_014032806.1">
    <property type="nucleotide sequence ID" value="NC_015945.1"/>
</dbReference>
<dbReference type="PROSITE" id="PS00092">
    <property type="entry name" value="N6_MTASE"/>
    <property type="match status" value="1"/>
</dbReference>
<dbReference type="Gene3D" id="3.40.50.150">
    <property type="entry name" value="Vaccinia Virus protein VP39"/>
    <property type="match status" value="1"/>
</dbReference>
<evidence type="ECO:0000256" key="3">
    <source>
        <dbReference type="ARBA" id="ARBA00022603"/>
    </source>
</evidence>
<dbReference type="EMBL" id="CP002999">
    <property type="protein sequence ID" value="AEM70525.1"/>
    <property type="molecule type" value="Genomic_DNA"/>
</dbReference>
<dbReference type="OrthoDB" id="9805629at2"/>
<keyword evidence="5 7" id="KW-0949">S-adenosyl-L-methionine</keyword>
<dbReference type="SUPFAM" id="SSF53335">
    <property type="entry name" value="S-adenosyl-L-methionine-dependent methyltransferases"/>
    <property type="match status" value="1"/>
</dbReference>
<name>G2PQ60_ALLRU</name>
<dbReference type="EC" id="2.1.1.72" evidence="2 7"/>
<dbReference type="GO" id="GO:0043565">
    <property type="term" value="F:sequence-specific DNA binding"/>
    <property type="evidence" value="ECO:0007669"/>
    <property type="project" value="TreeGrafter"/>
</dbReference>
<dbReference type="PIRSF" id="PIRSF000398">
    <property type="entry name" value="M_m6A_EcoRV"/>
    <property type="match status" value="1"/>
</dbReference>
<dbReference type="InterPro" id="IPR023095">
    <property type="entry name" value="Ade_MeTrfase_dom_2"/>
</dbReference>
<dbReference type="InterPro" id="IPR002052">
    <property type="entry name" value="DNA_methylase_N6_adenine_CS"/>
</dbReference>
<protein>
    <recommendedName>
        <fullName evidence="2 7">Site-specific DNA-methyltransferase (adenine-specific)</fullName>
        <ecNumber evidence="2 7">2.1.1.72</ecNumber>
    </recommendedName>
</protein>
<evidence type="ECO:0000313" key="8">
    <source>
        <dbReference type="EMBL" id="AEM70525.1"/>
    </source>
</evidence>
<gene>
    <name evidence="8" type="ordered locus">Murru_1484</name>
</gene>
<evidence type="ECO:0000256" key="5">
    <source>
        <dbReference type="ARBA" id="ARBA00022691"/>
    </source>
</evidence>
<dbReference type="PANTHER" id="PTHR30481:SF3">
    <property type="entry name" value="DNA ADENINE METHYLASE"/>
    <property type="match status" value="1"/>
</dbReference>
<dbReference type="KEGG" id="mrs:Murru_1484"/>
<dbReference type="REBASE" id="39400">
    <property type="entry name" value="M.Mru13258ORF1484P"/>
</dbReference>
<reference evidence="8 9" key="2">
    <citation type="journal article" date="2012" name="Stand. Genomic Sci.">
        <title>Complete genome sequence of the facultatively anaerobic, appendaged bacterium Muricauda ruestringensis type strain (B1(T)).</title>
        <authorList>
            <person name="Huntemann M."/>
            <person name="Teshima H."/>
            <person name="Lapidus A."/>
            <person name="Nolan M."/>
            <person name="Lucas S."/>
            <person name="Hammon N."/>
            <person name="Deshpande S."/>
            <person name="Cheng J.F."/>
            <person name="Tapia R."/>
            <person name="Goodwin L.A."/>
            <person name="Pitluck S."/>
            <person name="Liolios K."/>
            <person name="Pagani I."/>
            <person name="Ivanova N."/>
            <person name="Mavromatis K."/>
            <person name="Mikhailova N."/>
            <person name="Pati A."/>
            <person name="Chen A."/>
            <person name="Palaniappan K."/>
            <person name="Land M."/>
            <person name="Hauser L."/>
            <person name="Pan C."/>
            <person name="Brambilla E.M."/>
            <person name="Rohde M."/>
            <person name="Spring S."/>
            <person name="Goker M."/>
            <person name="Detter J.C."/>
            <person name="Bristow J."/>
            <person name="Eisen J.A."/>
            <person name="Markowitz V."/>
            <person name="Hugenholtz P."/>
            <person name="Kyrpides N.C."/>
            <person name="Klenk H.P."/>
            <person name="Woyke T."/>
        </authorList>
    </citation>
    <scope>NUCLEOTIDE SEQUENCE [LARGE SCALE GENOMIC DNA]</scope>
    <source>
        <strain evidence="9">DSM 13258 / LMG 19739 / B1</strain>
    </source>
</reference>
<dbReference type="GO" id="GO:0032259">
    <property type="term" value="P:methylation"/>
    <property type="evidence" value="ECO:0007669"/>
    <property type="project" value="UniProtKB-KW"/>
</dbReference>
<evidence type="ECO:0000256" key="7">
    <source>
        <dbReference type="RuleBase" id="RU361257"/>
    </source>
</evidence>
<dbReference type="NCBIfam" id="TIGR00571">
    <property type="entry name" value="dam"/>
    <property type="match status" value="1"/>
</dbReference>
<keyword evidence="3 7" id="KW-0489">Methyltransferase</keyword>